<dbReference type="AlphaFoldDB" id="A0A067SL79"/>
<dbReference type="STRING" id="685588.A0A067SL79"/>
<organism evidence="2 3">
    <name type="scientific">Galerina marginata (strain CBS 339.88)</name>
    <dbReference type="NCBI Taxonomy" id="685588"/>
    <lineage>
        <taxon>Eukaryota</taxon>
        <taxon>Fungi</taxon>
        <taxon>Dikarya</taxon>
        <taxon>Basidiomycota</taxon>
        <taxon>Agaricomycotina</taxon>
        <taxon>Agaricomycetes</taxon>
        <taxon>Agaricomycetidae</taxon>
        <taxon>Agaricales</taxon>
        <taxon>Agaricineae</taxon>
        <taxon>Strophariaceae</taxon>
        <taxon>Galerina</taxon>
    </lineage>
</organism>
<feature type="signal peptide" evidence="1">
    <location>
        <begin position="1"/>
        <end position="24"/>
    </location>
</feature>
<evidence type="ECO:0000256" key="1">
    <source>
        <dbReference type="SAM" id="SignalP"/>
    </source>
</evidence>
<evidence type="ECO:0000313" key="2">
    <source>
        <dbReference type="EMBL" id="KDR71715.1"/>
    </source>
</evidence>
<gene>
    <name evidence="2" type="ORF">GALMADRAFT_281608</name>
</gene>
<dbReference type="HOGENOM" id="CLU_071335_0_0_1"/>
<dbReference type="Proteomes" id="UP000027222">
    <property type="component" value="Unassembled WGS sequence"/>
</dbReference>
<keyword evidence="3" id="KW-1185">Reference proteome</keyword>
<name>A0A067SL79_GALM3</name>
<reference evidence="3" key="1">
    <citation type="journal article" date="2014" name="Proc. Natl. Acad. Sci. U.S.A.">
        <title>Extensive sampling of basidiomycete genomes demonstrates inadequacy of the white-rot/brown-rot paradigm for wood decay fungi.</title>
        <authorList>
            <person name="Riley R."/>
            <person name="Salamov A.A."/>
            <person name="Brown D.W."/>
            <person name="Nagy L.G."/>
            <person name="Floudas D."/>
            <person name="Held B.W."/>
            <person name="Levasseur A."/>
            <person name="Lombard V."/>
            <person name="Morin E."/>
            <person name="Otillar R."/>
            <person name="Lindquist E.A."/>
            <person name="Sun H."/>
            <person name="LaButti K.M."/>
            <person name="Schmutz J."/>
            <person name="Jabbour D."/>
            <person name="Luo H."/>
            <person name="Baker S.E."/>
            <person name="Pisabarro A.G."/>
            <person name="Walton J.D."/>
            <person name="Blanchette R.A."/>
            <person name="Henrissat B."/>
            <person name="Martin F."/>
            <person name="Cullen D."/>
            <person name="Hibbett D.S."/>
            <person name="Grigoriev I.V."/>
        </authorList>
    </citation>
    <scope>NUCLEOTIDE SEQUENCE [LARGE SCALE GENOMIC DNA]</scope>
    <source>
        <strain evidence="3">CBS 339.88</strain>
    </source>
</reference>
<sequence length="336" mass="36405">MSPMSRAGLVCLFLCSVYIRLAASAPLAERLSSSAALEDGYDSVLFIRAREFDTTDLEFITRDHPSMFNSREFRDLENDQYSKRQDSSILYERESDELDHVYTRCDNLEPEFPVLYRRNIFSKMRDGFRNLGKKVSSSFHSIGSKVHGGFQSFGRKTQAGFQTLGRKIGSPFQKLGGTVRSGFQSFGGKVNGGFQKISGKMANGLRTVKAGFNQTTTVLNTGFKTAGQFMKKNGAKIAKVGLKLYAAYASTAAKIVKYVPGVGQPLSMALKGVAMGAKIGSSQIHADMSGKFGEVSNGIDYVLDPVGSISKLAVKGMAKQDGGIGKAGNIISSIML</sequence>
<feature type="chain" id="PRO_5001645879" evidence="1">
    <location>
        <begin position="25"/>
        <end position="336"/>
    </location>
</feature>
<accession>A0A067SL79</accession>
<proteinExistence type="predicted"/>
<dbReference type="EMBL" id="KL142391">
    <property type="protein sequence ID" value="KDR71715.1"/>
    <property type="molecule type" value="Genomic_DNA"/>
</dbReference>
<protein>
    <submittedName>
        <fullName evidence="2">Uncharacterized protein</fullName>
    </submittedName>
</protein>
<evidence type="ECO:0000313" key="3">
    <source>
        <dbReference type="Proteomes" id="UP000027222"/>
    </source>
</evidence>
<keyword evidence="1" id="KW-0732">Signal</keyword>
<dbReference type="OrthoDB" id="3058140at2759"/>